<evidence type="ECO:0000256" key="3">
    <source>
        <dbReference type="ARBA" id="ARBA00023054"/>
    </source>
</evidence>
<dbReference type="Proteomes" id="UP000290572">
    <property type="component" value="Unassembled WGS sequence"/>
</dbReference>
<dbReference type="GO" id="GO:0005681">
    <property type="term" value="C:spliceosomal complex"/>
    <property type="evidence" value="ECO:0007669"/>
    <property type="project" value="InterPro"/>
</dbReference>
<proteinExistence type="evidence at protein level"/>
<feature type="region of interest" description="Disordered" evidence="4">
    <location>
        <begin position="54"/>
        <end position="157"/>
    </location>
</feature>
<evidence type="ECO:0000256" key="2">
    <source>
        <dbReference type="ARBA" id="ARBA00017330"/>
    </source>
</evidence>
<dbReference type="GO" id="GO:0016607">
    <property type="term" value="C:nuclear speck"/>
    <property type="evidence" value="ECO:0007669"/>
    <property type="project" value="TreeGrafter"/>
</dbReference>
<comment type="similarity">
    <text evidence="1">Belongs to the FAM76 family.</text>
</comment>
<dbReference type="STRING" id="84645.A0A498P4U5"/>
<dbReference type="AlphaFoldDB" id="A0A498P4U5"/>
<dbReference type="PANTHER" id="PTHR46176:SF3">
    <property type="entry name" value="PROTEIN FAM76B"/>
    <property type="match status" value="1"/>
</dbReference>
<protein>
    <recommendedName>
        <fullName evidence="2">Protein FAM76B</fullName>
    </recommendedName>
</protein>
<dbReference type="Pfam" id="PF04889">
    <property type="entry name" value="Cwf_Cwc_15"/>
    <property type="match status" value="1"/>
</dbReference>
<organism evidence="5 6">
    <name type="scientific">Labeo rohita</name>
    <name type="common">Indian major carp</name>
    <name type="synonym">Cyprinus rohita</name>
    <dbReference type="NCBI Taxonomy" id="84645"/>
    <lineage>
        <taxon>Eukaryota</taxon>
        <taxon>Metazoa</taxon>
        <taxon>Chordata</taxon>
        <taxon>Craniata</taxon>
        <taxon>Vertebrata</taxon>
        <taxon>Euteleostomi</taxon>
        <taxon>Actinopterygii</taxon>
        <taxon>Neopterygii</taxon>
        <taxon>Teleostei</taxon>
        <taxon>Ostariophysi</taxon>
        <taxon>Cypriniformes</taxon>
        <taxon>Cyprinidae</taxon>
        <taxon>Labeoninae</taxon>
        <taxon>Labeonini</taxon>
        <taxon>Labeo</taxon>
    </lineage>
</organism>
<dbReference type="InterPro" id="IPR006973">
    <property type="entry name" value="Cwf_Cwc_15"/>
</dbReference>
<feature type="compositionally biased region" description="Basic and acidic residues" evidence="4">
    <location>
        <begin position="60"/>
        <end position="69"/>
    </location>
</feature>
<keyword evidence="7" id="KW-1267">Proteomics identification</keyword>
<keyword evidence="3" id="KW-0175">Coiled coil</keyword>
<evidence type="ECO:0000313" key="5">
    <source>
        <dbReference type="EMBL" id="RXN38554.1"/>
    </source>
</evidence>
<name>A0A498P4U5_LABRO</name>
<dbReference type="PANTHER" id="PTHR46176">
    <property type="entry name" value="LD21662P"/>
    <property type="match status" value="1"/>
</dbReference>
<evidence type="ECO:0000256" key="4">
    <source>
        <dbReference type="SAM" id="MobiDB-lite"/>
    </source>
</evidence>
<feature type="compositionally biased region" description="Basic and acidic residues" evidence="4">
    <location>
        <begin position="94"/>
        <end position="122"/>
    </location>
</feature>
<feature type="compositionally biased region" description="Low complexity" evidence="4">
    <location>
        <begin position="137"/>
        <end position="149"/>
    </location>
</feature>
<evidence type="ECO:0000313" key="6">
    <source>
        <dbReference type="Proteomes" id="UP000290572"/>
    </source>
</evidence>
<dbReference type="InterPro" id="IPR032017">
    <property type="entry name" value="FAM76"/>
</dbReference>
<evidence type="ECO:0007829" key="7">
    <source>
        <dbReference type="PeptideAtlas" id="A0A498P4U5"/>
    </source>
</evidence>
<gene>
    <name evidence="5" type="ORF">ROHU_001004</name>
</gene>
<evidence type="ECO:0000256" key="1">
    <source>
        <dbReference type="ARBA" id="ARBA00009097"/>
    </source>
</evidence>
<accession>A0A498P4U5</accession>
<sequence>MDSGGTDNFILISQLKEEVMSLKRMLQQRDQTILEKDRKLTELKADFQYQESNMRVKMNNMEKAHKEAMEQQQDEEDSDSGSDSDDDTAALLAELEKIKKERAEEQERKEREQKAEEERIRMENILSGNPLLNLAGQQQQQQQQKTQTQNTFSVKRR</sequence>
<dbReference type="GO" id="GO:0000398">
    <property type="term" value="P:mRNA splicing, via spliceosome"/>
    <property type="evidence" value="ECO:0007669"/>
    <property type="project" value="InterPro"/>
</dbReference>
<dbReference type="EMBL" id="QBIY01004732">
    <property type="protein sequence ID" value="RXN38554.1"/>
    <property type="molecule type" value="Genomic_DNA"/>
</dbReference>
<feature type="compositionally biased region" description="Acidic residues" evidence="4">
    <location>
        <begin position="72"/>
        <end position="88"/>
    </location>
</feature>
<reference evidence="5 6" key="1">
    <citation type="submission" date="2018-03" db="EMBL/GenBank/DDBJ databases">
        <title>Draft genome sequence of Rohu Carp (Labeo rohita).</title>
        <authorList>
            <person name="Das P."/>
            <person name="Kushwaha B."/>
            <person name="Joshi C.G."/>
            <person name="Kumar D."/>
            <person name="Nagpure N.S."/>
            <person name="Sahoo L."/>
            <person name="Das S.P."/>
            <person name="Bit A."/>
            <person name="Patnaik S."/>
            <person name="Meher P.K."/>
            <person name="Jayasankar P."/>
            <person name="Koringa P.G."/>
            <person name="Patel N.V."/>
            <person name="Hinsu A.T."/>
            <person name="Kumar R."/>
            <person name="Pandey M."/>
            <person name="Agarwal S."/>
            <person name="Srivastava S."/>
            <person name="Singh M."/>
            <person name="Iquebal M.A."/>
            <person name="Jaiswal S."/>
            <person name="Angadi U.B."/>
            <person name="Kumar N."/>
            <person name="Raza M."/>
            <person name="Shah T.M."/>
            <person name="Rai A."/>
            <person name="Jena J.K."/>
        </authorList>
    </citation>
    <scope>NUCLEOTIDE SEQUENCE [LARGE SCALE GENOMIC DNA]</scope>
    <source>
        <strain evidence="5">DASCIFA01</strain>
        <tissue evidence="5">Testis</tissue>
    </source>
</reference>
<comment type="caution">
    <text evidence="5">The sequence shown here is derived from an EMBL/GenBank/DDBJ whole genome shotgun (WGS) entry which is preliminary data.</text>
</comment>
<keyword evidence="6" id="KW-1185">Reference proteome</keyword>